<dbReference type="InterPro" id="IPR015840">
    <property type="entry name" value="DNA_MeTrfase_ParB"/>
</dbReference>
<dbReference type="EMBL" id="CP007453">
    <property type="protein sequence ID" value="AHM57670.1"/>
    <property type="molecule type" value="Genomic_DNA"/>
</dbReference>
<dbReference type="GO" id="GO:0009307">
    <property type="term" value="P:DNA restriction-modification system"/>
    <property type="evidence" value="ECO:0007669"/>
    <property type="project" value="UniProtKB-KW"/>
</dbReference>
<protein>
    <recommendedName>
        <fullName evidence="5">Methyltransferase</fullName>
        <ecNumber evidence="5">2.1.1.-</ecNumber>
    </recommendedName>
</protein>
<name>W8T9V6_PEPAC</name>
<dbReference type="GO" id="GO:0045881">
    <property type="term" value="P:positive regulation of sporulation resulting in formation of a cellular spore"/>
    <property type="evidence" value="ECO:0007669"/>
    <property type="project" value="TreeGrafter"/>
</dbReference>
<keyword evidence="3" id="KW-0808">Transferase</keyword>
<keyword evidence="8" id="KW-1185">Reference proteome</keyword>
<evidence type="ECO:0000256" key="3">
    <source>
        <dbReference type="ARBA" id="ARBA00022679"/>
    </source>
</evidence>
<dbReference type="Gene3D" id="3.90.1530.10">
    <property type="entry name" value="Conserved hypothetical protein from pyrococcus furiosus pfu- 392566-001, ParB domain"/>
    <property type="match status" value="1"/>
</dbReference>
<evidence type="ECO:0000313" key="8">
    <source>
        <dbReference type="Proteomes" id="UP000019591"/>
    </source>
</evidence>
<sequence length="414" mass="46698">MSKTTSDMKLVPIQELVPYVNNARTHSPAQITKLRSSLREFGFVNPIIVDRDYSVIAGHGRLLAAKEEGFNEVPCVFVDYLSEAQKKAYIIADNRYAEDAGWDEELLRLEIESLQGMEFDVGLLGFEAAELNKLLTTEGDVKEDDFDVDAELQEPAITKAGDVWLLGRHRLVCGDSTKPETYKILMDGKKANLAVTDPPYNVNYEGAAGKIKNDNMANEAFYSYLFDAFKNMEEVMAQDASIYVFHADTEGLNFRKAFSDAGFYLSGTCIWKKQSLVLGRAPYHWQHEPVLFGWKKKGKHMWYSDRKQSTIWEYDKPKKNGDHPTMKPVALIAYPITNSSMSGCIVLDPFGGSGSTLIACEQTDRICYTIELDEKFCDVIVKRSLQQFGSDDQVFLLRDGVKKAYSEVVKNTDI</sequence>
<feature type="domain" description="ParB-like N-terminal" evidence="6">
    <location>
        <begin position="9"/>
        <end position="94"/>
    </location>
</feature>
<dbReference type="InterPro" id="IPR002052">
    <property type="entry name" value="DNA_methylase_N6_adenine_CS"/>
</dbReference>
<dbReference type="Gene3D" id="3.40.50.150">
    <property type="entry name" value="Vaccinia Virus protein VP39"/>
    <property type="match status" value="1"/>
</dbReference>
<accession>W8T9V6</accession>
<evidence type="ECO:0000256" key="5">
    <source>
        <dbReference type="RuleBase" id="RU362026"/>
    </source>
</evidence>
<dbReference type="PANTHER" id="PTHR33375:SF1">
    <property type="entry name" value="CHROMOSOME-PARTITIONING PROTEIN PARB-RELATED"/>
    <property type="match status" value="1"/>
</dbReference>
<dbReference type="InterPro" id="IPR003115">
    <property type="entry name" value="ParB_N"/>
</dbReference>
<dbReference type="PIRSF" id="PIRSF036758">
    <property type="entry name" value="Aden_M_ParB"/>
    <property type="match status" value="1"/>
</dbReference>
<organism evidence="7 8">
    <name type="scientific">Peptoclostridium acidaminophilum DSM 3953</name>
    <dbReference type="NCBI Taxonomy" id="1286171"/>
    <lineage>
        <taxon>Bacteria</taxon>
        <taxon>Bacillati</taxon>
        <taxon>Bacillota</taxon>
        <taxon>Clostridia</taxon>
        <taxon>Peptostreptococcales</taxon>
        <taxon>Peptoclostridiaceae</taxon>
        <taxon>Peptoclostridium</taxon>
    </lineage>
</organism>
<dbReference type="SMART" id="SM00470">
    <property type="entry name" value="ParB"/>
    <property type="match status" value="1"/>
</dbReference>
<dbReference type="InterPro" id="IPR050336">
    <property type="entry name" value="Chromosome_partition/occlusion"/>
</dbReference>
<gene>
    <name evidence="7" type="ORF">EAL2_808p01650</name>
</gene>
<evidence type="ECO:0000259" key="6">
    <source>
        <dbReference type="SMART" id="SM00470"/>
    </source>
</evidence>
<dbReference type="KEGG" id="eac:EAL2_808p01650"/>
<dbReference type="eggNOG" id="COG1475">
    <property type="taxonomic scope" value="Bacteria"/>
</dbReference>
<evidence type="ECO:0000256" key="4">
    <source>
        <dbReference type="ARBA" id="ARBA00022747"/>
    </source>
</evidence>
<dbReference type="GO" id="GO:0007059">
    <property type="term" value="P:chromosome segregation"/>
    <property type="evidence" value="ECO:0007669"/>
    <property type="project" value="TreeGrafter"/>
</dbReference>
<dbReference type="Proteomes" id="UP000019591">
    <property type="component" value="Plasmid EAL2_808p"/>
</dbReference>
<dbReference type="GO" id="GO:0032259">
    <property type="term" value="P:methylation"/>
    <property type="evidence" value="ECO:0007669"/>
    <property type="project" value="UniProtKB-KW"/>
</dbReference>
<dbReference type="GO" id="GO:0003677">
    <property type="term" value="F:DNA binding"/>
    <property type="evidence" value="ECO:0007669"/>
    <property type="project" value="InterPro"/>
</dbReference>
<dbReference type="SUPFAM" id="SSF53335">
    <property type="entry name" value="S-adenosyl-L-methionine-dependent methyltransferases"/>
    <property type="match status" value="1"/>
</dbReference>
<dbReference type="PRINTS" id="PR00508">
    <property type="entry name" value="S21N4MTFRASE"/>
</dbReference>
<dbReference type="Pfam" id="PF02195">
    <property type="entry name" value="ParB_N"/>
    <property type="match status" value="1"/>
</dbReference>
<keyword evidence="2 7" id="KW-0489">Methyltransferase</keyword>
<comment type="similarity">
    <text evidence="1 5">Belongs to the N(4)/N(6)-methyltransferase family.</text>
</comment>
<evidence type="ECO:0000256" key="1">
    <source>
        <dbReference type="ARBA" id="ARBA00006594"/>
    </source>
</evidence>
<dbReference type="PROSITE" id="PS00092">
    <property type="entry name" value="N6_MTASE"/>
    <property type="match status" value="1"/>
</dbReference>
<dbReference type="InterPro" id="IPR002941">
    <property type="entry name" value="DNA_methylase_N4/N6"/>
</dbReference>
<dbReference type="eggNOG" id="COG0863">
    <property type="taxonomic scope" value="Bacteria"/>
</dbReference>
<dbReference type="EC" id="2.1.1.-" evidence="5"/>
<dbReference type="PATRIC" id="fig|1286171.3.peg.2343"/>
<dbReference type="SUPFAM" id="SSF110849">
    <property type="entry name" value="ParB/Sulfiredoxin"/>
    <property type="match status" value="1"/>
</dbReference>
<dbReference type="HOGENOM" id="CLU_024927_0_0_9"/>
<proteinExistence type="inferred from homology"/>
<dbReference type="AlphaFoldDB" id="W8T9V6"/>
<dbReference type="REBASE" id="84454">
    <property type="entry name" value="M.EacORF1650P"/>
</dbReference>
<dbReference type="GO" id="GO:0008170">
    <property type="term" value="F:N-methyltransferase activity"/>
    <property type="evidence" value="ECO:0007669"/>
    <property type="project" value="InterPro"/>
</dbReference>
<dbReference type="InterPro" id="IPR001091">
    <property type="entry name" value="RM_Methyltransferase"/>
</dbReference>
<evidence type="ECO:0000313" key="7">
    <source>
        <dbReference type="EMBL" id="AHM57670.1"/>
    </source>
</evidence>
<dbReference type="GO" id="GO:0005694">
    <property type="term" value="C:chromosome"/>
    <property type="evidence" value="ECO:0007669"/>
    <property type="project" value="TreeGrafter"/>
</dbReference>
<reference evidence="7 8" key="1">
    <citation type="journal article" date="2014" name="Genome Announc.">
        <title>Complete Genome Sequence of Amino Acid-Utilizing Eubacterium acidaminophilum al-2 (DSM 3953).</title>
        <authorList>
            <person name="Poehlein A."/>
            <person name="Andreesen J.R."/>
            <person name="Daniel R."/>
        </authorList>
    </citation>
    <scope>NUCLEOTIDE SEQUENCE [LARGE SCALE GENOMIC DNA]</scope>
    <source>
        <strain evidence="7 8">DSM 3953</strain>
        <plasmid evidence="8">Plasmid EAL2_808p</plasmid>
    </source>
</reference>
<dbReference type="CDD" id="cd16403">
    <property type="entry name" value="ParB_N_like_MT"/>
    <property type="match status" value="1"/>
</dbReference>
<dbReference type="Pfam" id="PF01555">
    <property type="entry name" value="N6_N4_Mtase"/>
    <property type="match status" value="1"/>
</dbReference>
<dbReference type="InterPro" id="IPR036086">
    <property type="entry name" value="ParB/Sulfiredoxin_sf"/>
</dbReference>
<geneLocation type="plasmid" evidence="7 8">
    <name>EAL2_808p</name>
</geneLocation>
<keyword evidence="7" id="KW-0614">Plasmid</keyword>
<keyword evidence="4" id="KW-0680">Restriction system</keyword>
<dbReference type="PANTHER" id="PTHR33375">
    <property type="entry name" value="CHROMOSOME-PARTITIONING PROTEIN PARB-RELATED"/>
    <property type="match status" value="1"/>
</dbReference>
<evidence type="ECO:0000256" key="2">
    <source>
        <dbReference type="ARBA" id="ARBA00022603"/>
    </source>
</evidence>
<dbReference type="InterPro" id="IPR029063">
    <property type="entry name" value="SAM-dependent_MTases_sf"/>
</dbReference>